<gene>
    <name evidence="10" type="ORF">GOMPHAMPRED_000268</name>
</gene>
<proteinExistence type="inferred from homology"/>
<dbReference type="GO" id="GO:0007052">
    <property type="term" value="P:mitotic spindle organization"/>
    <property type="evidence" value="ECO:0007669"/>
    <property type="project" value="TreeGrafter"/>
</dbReference>
<feature type="region of interest" description="Disordered" evidence="8">
    <location>
        <begin position="853"/>
        <end position="933"/>
    </location>
</feature>
<dbReference type="Proteomes" id="UP000664169">
    <property type="component" value="Unassembled WGS sequence"/>
</dbReference>
<keyword evidence="5 7" id="KW-0175">Coiled coil</keyword>
<comment type="caution">
    <text evidence="10">The sequence shown here is derived from an EMBL/GenBank/DDBJ whole genome shotgun (WGS) entry which is preliminary data.</text>
</comment>
<evidence type="ECO:0000256" key="3">
    <source>
        <dbReference type="ARBA" id="ARBA00022741"/>
    </source>
</evidence>
<feature type="domain" description="Kinesin motor" evidence="9">
    <location>
        <begin position="66"/>
        <end position="455"/>
    </location>
</feature>
<dbReference type="PANTHER" id="PTHR47969:SF15">
    <property type="entry name" value="CHROMOSOME-ASSOCIATED KINESIN KIF4A-RELATED"/>
    <property type="match status" value="1"/>
</dbReference>
<evidence type="ECO:0000256" key="8">
    <source>
        <dbReference type="SAM" id="MobiDB-lite"/>
    </source>
</evidence>
<feature type="coiled-coil region" evidence="7">
    <location>
        <begin position="681"/>
        <end position="708"/>
    </location>
</feature>
<dbReference type="GO" id="GO:0008017">
    <property type="term" value="F:microtubule binding"/>
    <property type="evidence" value="ECO:0007669"/>
    <property type="project" value="InterPro"/>
</dbReference>
<dbReference type="GO" id="GO:0005524">
    <property type="term" value="F:ATP binding"/>
    <property type="evidence" value="ECO:0007669"/>
    <property type="project" value="UniProtKB-UniRule"/>
</dbReference>
<dbReference type="GO" id="GO:0005737">
    <property type="term" value="C:cytoplasm"/>
    <property type="evidence" value="ECO:0007669"/>
    <property type="project" value="UniProtKB-SubCell"/>
</dbReference>
<feature type="region of interest" description="Disordered" evidence="8">
    <location>
        <begin position="766"/>
        <end position="788"/>
    </location>
</feature>
<keyword evidence="3 6" id="KW-0547">Nucleotide-binding</keyword>
<evidence type="ECO:0000256" key="6">
    <source>
        <dbReference type="PROSITE-ProRule" id="PRU00283"/>
    </source>
</evidence>
<evidence type="ECO:0000256" key="1">
    <source>
        <dbReference type="ARBA" id="ARBA00004496"/>
    </source>
</evidence>
<dbReference type="PRINTS" id="PR00380">
    <property type="entry name" value="KINESINHEAVY"/>
</dbReference>
<feature type="compositionally biased region" description="Basic and acidic residues" evidence="8">
    <location>
        <begin position="917"/>
        <end position="933"/>
    </location>
</feature>
<comment type="subcellular location">
    <subcellularLocation>
        <location evidence="1">Cytoplasm</location>
    </subcellularLocation>
</comment>
<evidence type="ECO:0000256" key="4">
    <source>
        <dbReference type="ARBA" id="ARBA00022840"/>
    </source>
</evidence>
<name>A0A8H3EGC5_9LECA</name>
<feature type="coiled-coil region" evidence="7">
    <location>
        <begin position="1602"/>
        <end position="1692"/>
    </location>
</feature>
<dbReference type="SMART" id="SM00129">
    <property type="entry name" value="KISc"/>
    <property type="match status" value="1"/>
</dbReference>
<feature type="region of interest" description="Disordered" evidence="8">
    <location>
        <begin position="1548"/>
        <end position="1588"/>
    </location>
</feature>
<feature type="coiled-coil region" evidence="7">
    <location>
        <begin position="1286"/>
        <end position="1327"/>
    </location>
</feature>
<feature type="compositionally biased region" description="Pro residues" evidence="8">
    <location>
        <begin position="1551"/>
        <end position="1564"/>
    </location>
</feature>
<feature type="coiled-coil region" evidence="7">
    <location>
        <begin position="473"/>
        <end position="536"/>
    </location>
</feature>
<dbReference type="PROSITE" id="PS50067">
    <property type="entry name" value="KINESIN_MOTOR_2"/>
    <property type="match status" value="1"/>
</dbReference>
<keyword evidence="2" id="KW-0963">Cytoplasm</keyword>
<dbReference type="PROSITE" id="PS00411">
    <property type="entry name" value="KINESIN_MOTOR_1"/>
    <property type="match status" value="1"/>
</dbReference>
<comment type="similarity">
    <text evidence="6">Belongs to the TRAFAC class myosin-kinesin ATPase superfamily. Kinesin family.</text>
</comment>
<dbReference type="GO" id="GO:0007018">
    <property type="term" value="P:microtubule-based movement"/>
    <property type="evidence" value="ECO:0007669"/>
    <property type="project" value="InterPro"/>
</dbReference>
<evidence type="ECO:0000256" key="5">
    <source>
        <dbReference type="ARBA" id="ARBA00023054"/>
    </source>
</evidence>
<feature type="compositionally biased region" description="Polar residues" evidence="8">
    <location>
        <begin position="26"/>
        <end position="41"/>
    </location>
</feature>
<organism evidence="10 11">
    <name type="scientific">Gomphillus americanus</name>
    <dbReference type="NCBI Taxonomy" id="1940652"/>
    <lineage>
        <taxon>Eukaryota</taxon>
        <taxon>Fungi</taxon>
        <taxon>Dikarya</taxon>
        <taxon>Ascomycota</taxon>
        <taxon>Pezizomycotina</taxon>
        <taxon>Lecanoromycetes</taxon>
        <taxon>OSLEUM clade</taxon>
        <taxon>Ostropomycetidae</taxon>
        <taxon>Ostropales</taxon>
        <taxon>Graphidaceae</taxon>
        <taxon>Gomphilloideae</taxon>
        <taxon>Gomphillus</taxon>
    </lineage>
</organism>
<feature type="compositionally biased region" description="Polar residues" evidence="8">
    <location>
        <begin position="1571"/>
        <end position="1588"/>
    </location>
</feature>
<dbReference type="EMBL" id="CAJPDQ010000001">
    <property type="protein sequence ID" value="CAF9903452.1"/>
    <property type="molecule type" value="Genomic_DNA"/>
</dbReference>
<evidence type="ECO:0000313" key="10">
    <source>
        <dbReference type="EMBL" id="CAF9903452.1"/>
    </source>
</evidence>
<feature type="compositionally biased region" description="Basic and acidic residues" evidence="8">
    <location>
        <begin position="866"/>
        <end position="875"/>
    </location>
</feature>
<keyword evidence="4 6" id="KW-0067">ATP-binding</keyword>
<dbReference type="Gene3D" id="3.40.850.10">
    <property type="entry name" value="Kinesin motor domain"/>
    <property type="match status" value="1"/>
</dbReference>
<dbReference type="Pfam" id="PF00225">
    <property type="entry name" value="Kinesin"/>
    <property type="match status" value="1"/>
</dbReference>
<protein>
    <recommendedName>
        <fullName evidence="9">Kinesin motor domain-containing protein</fullName>
    </recommendedName>
</protein>
<feature type="coiled-coil region" evidence="7">
    <location>
        <begin position="795"/>
        <end position="850"/>
    </location>
</feature>
<sequence length="1701" mass="191239">MIMAHTPPMSPIERSRPKSALMRPPRSTSRMSMIGGKTSNRTSDEETKTSVQVGMVDCAYSDTDIDILQAVRIRPPLNPTDPGFDLIPQRFQRSMVHITSPTSLAVDSPQGRKLFVFDRVFGEEIQQDGIWDYIATSVDSFLQGYNVSVMAYGQSGAGKSFTMGTSGPVEQDDLELMGIIPRAANSLFAKLAPSIPGFAKVQPALRGSNRYSMSSVPIANSQKLSSVERPWTLKATYVEIYNEQLRDLLLPESIPANERQTVSIREDTRGRILLTGLHQVNIESAEDLLAALNLGSVIRQTDATAINARSSRSHAVFSLTLTQRKSKVETMMLKDKRISMPADAFTETVATESKLHFVDLAGSERLKHTQASGERAKEGISINAGLASLGKVISQLSSRNAGTHISYRDSKLTRLLQDSLGGNAITYLIACVTPAEFHLSETVNTVQYAQRARAIQTRPQIQQVEDGDKQAVINRLRAEIQFLRSQMTGAEQGGNMDLSKRKSNSAEMEARLQNQLFDLQENYANLSQRHVRLMSEMTKDHQGTPEDAALPGANSDNAIERIKRSASFADAVEQVVLEYEKTIQSLESSLSKTRSTLSASENSLLEKETRYAYVQTINQQLQSRIQKLIDRETNNEQYIHEIESRLDGAAGGEERQTVMLSELRKEVSRLRESENTSEDYIAGLEDKLAEAVNNTELLHREVNRLEDVLERQQSVGKMDTLLQDLDQGFVESNGIHPAEHSYNSSSQEVRTPPSDEEMLEEAITTPIPEDDSDGNFEATRSTKQRRNSQKLLALKTQTQAQSNFLQEKLEVVNQELFDLRVDHESTLSNYDLLSAKYEEALRTLAAFQEESRHGTSSGFPFLAHEGANDGQRDGKQSSSRSLSLELSSLGQSTEATEATEVGSTVHPAQSQRSPEVASREIGKAGNVDQDRMLSRHSAEYSALQQRYEALHDQHLDTLDLVEELKTEVSKIKHSHQNSGLNNNLIRRKSSQNLLSVDRAHRSLASLENIAADNFGDNPDIMDNFHLNLNTLTHELHQRTERVQELESDLSNTKKELDTKMTIISGLARERTSKAIATSPMEMSMLSAMQDQVNDLERQLVSSHETYGVREQDLLREISTLRKHLEEQDALEKPLDMPGALPITPMESPMHSGYHDPTRIVQLEAQVAHWQDKHNVIVESMQESERRLLSTIAELEQTTASLESNRKNKAMEVATLMNSTAAAAAAFELERERHEQIVQHLKNEIQARAGTIGAQASRLITLEKDLTRALMEIQQHNEIGASTIKSLDDHREHIQSLERQLAEHQSIINNHKDELTALQNDHEIQMEAHRASLLRGVEGDLSARHVEQTNALQKKIQDLELVIQSKDTEIERHKTKLNDGSSVIENLREQNKTHSRKASEAFDEAKETRTRLEMAEEAKEQAESNLNEAQNRLQELQWETQQLNKELETVREKEERSSRLVEELEGQLHSTFEHSRKATSRLSHLQVIRDQELIDARTTLVKAQDESALLRARLEQIEIGRGRGSPIVDSPNSERANSLTSQMRNLAVASLPSPPPTQPLPPIPTSPRESRQNGASSPNGQRISQQIPSLQYVEERDARLRTMEKHLKAEKQLTQTLEEALSDLETQVSKSKKELEAWRGKAWQYENELNTLRRERQANRQSLQQVEEAKIKQREAEIARQHLEERMAALNKKKKKGGLNCF</sequence>
<accession>A0A8H3EGC5</accession>
<feature type="coiled-coil region" evidence="7">
    <location>
        <begin position="1028"/>
        <end position="1055"/>
    </location>
</feature>
<feature type="binding site" evidence="6">
    <location>
        <begin position="153"/>
        <end position="160"/>
    </location>
    <ligand>
        <name>ATP</name>
        <dbReference type="ChEBI" id="CHEBI:30616"/>
    </ligand>
</feature>
<evidence type="ECO:0000256" key="7">
    <source>
        <dbReference type="SAM" id="Coils"/>
    </source>
</evidence>
<dbReference type="GO" id="GO:0051231">
    <property type="term" value="P:spindle elongation"/>
    <property type="evidence" value="ECO:0007669"/>
    <property type="project" value="TreeGrafter"/>
</dbReference>
<dbReference type="GO" id="GO:0003777">
    <property type="term" value="F:microtubule motor activity"/>
    <property type="evidence" value="ECO:0007669"/>
    <property type="project" value="InterPro"/>
</dbReference>
<dbReference type="InterPro" id="IPR027417">
    <property type="entry name" value="P-loop_NTPase"/>
</dbReference>
<dbReference type="InterPro" id="IPR019821">
    <property type="entry name" value="Kinesin_motor_CS"/>
</dbReference>
<evidence type="ECO:0000256" key="2">
    <source>
        <dbReference type="ARBA" id="ARBA00022490"/>
    </source>
</evidence>
<feature type="region of interest" description="Disordered" evidence="8">
    <location>
        <begin position="1"/>
        <end position="49"/>
    </location>
</feature>
<evidence type="ECO:0000259" key="9">
    <source>
        <dbReference type="PROSITE" id="PS50067"/>
    </source>
</evidence>
<keyword evidence="11" id="KW-1185">Reference proteome</keyword>
<feature type="coiled-coil region" evidence="7">
    <location>
        <begin position="1177"/>
        <end position="1243"/>
    </location>
</feature>
<dbReference type="Gene3D" id="1.10.287.1490">
    <property type="match status" value="1"/>
</dbReference>
<dbReference type="InterPro" id="IPR027640">
    <property type="entry name" value="Kinesin-like_fam"/>
</dbReference>
<feature type="compositionally biased region" description="Low complexity" evidence="8">
    <location>
        <begin position="877"/>
        <end position="889"/>
    </location>
</feature>
<reference evidence="10" key="1">
    <citation type="submission" date="2021-03" db="EMBL/GenBank/DDBJ databases">
        <authorList>
            <person name="Tagirdzhanova G."/>
        </authorList>
    </citation>
    <scope>NUCLEOTIDE SEQUENCE</scope>
</reference>
<dbReference type="OrthoDB" id="3176171at2759"/>
<dbReference type="SUPFAM" id="SSF52540">
    <property type="entry name" value="P-loop containing nucleoside triphosphate hydrolases"/>
    <property type="match status" value="1"/>
</dbReference>
<evidence type="ECO:0000313" key="11">
    <source>
        <dbReference type="Proteomes" id="UP000664169"/>
    </source>
</evidence>
<dbReference type="GO" id="GO:0005875">
    <property type="term" value="C:microtubule associated complex"/>
    <property type="evidence" value="ECO:0007669"/>
    <property type="project" value="TreeGrafter"/>
</dbReference>
<dbReference type="PANTHER" id="PTHR47969">
    <property type="entry name" value="CHROMOSOME-ASSOCIATED KINESIN KIF4A-RELATED"/>
    <property type="match status" value="1"/>
</dbReference>
<keyword evidence="6" id="KW-0505">Motor protein</keyword>
<dbReference type="InterPro" id="IPR001752">
    <property type="entry name" value="Kinesin_motor_dom"/>
</dbReference>
<feature type="region of interest" description="Disordered" evidence="8">
    <location>
        <begin position="1387"/>
        <end position="1406"/>
    </location>
</feature>
<dbReference type="InterPro" id="IPR036961">
    <property type="entry name" value="Kinesin_motor_dom_sf"/>
</dbReference>